<feature type="domain" description="Capsule synthesis protein CapA" evidence="4">
    <location>
        <begin position="109"/>
        <end position="363"/>
    </location>
</feature>
<evidence type="ECO:0000259" key="4">
    <source>
        <dbReference type="SMART" id="SM00854"/>
    </source>
</evidence>
<dbReference type="Gene3D" id="3.60.21.10">
    <property type="match status" value="1"/>
</dbReference>
<keyword evidence="3" id="KW-0732">Signal</keyword>
<reference evidence="5 6" key="1">
    <citation type="submission" date="2020-08" db="EMBL/GenBank/DDBJ databases">
        <title>Cohnella phylogeny.</title>
        <authorList>
            <person name="Dunlap C."/>
        </authorList>
    </citation>
    <scope>NUCLEOTIDE SEQUENCE [LARGE SCALE GENOMIC DNA]</scope>
    <source>
        <strain evidence="5 6">DSM 103658</strain>
    </source>
</reference>
<dbReference type="PANTHER" id="PTHR33393">
    <property type="entry name" value="POLYGLUTAMINE SYNTHESIS ACCESSORY PROTEIN RV0574C-RELATED"/>
    <property type="match status" value="1"/>
</dbReference>
<dbReference type="AlphaFoldDB" id="A0A841T981"/>
<protein>
    <submittedName>
        <fullName evidence="5">CapA family protein</fullName>
    </submittedName>
</protein>
<dbReference type="CDD" id="cd07381">
    <property type="entry name" value="MPP_CapA"/>
    <property type="match status" value="1"/>
</dbReference>
<name>A0A841T981_9BACL</name>
<sequence length="459" mass="49478">MRLASPKWGSTTYALLLLSLLLTACSGDAGVAPASLPERAGMVSPADGATIPSAQSTGTNAADGASIPPAQTPGSSSVIPSAQSSGSSADNMIPSNNDQEKPPIQTEASLVAVGDIMVHSPQLPGYYDASADTYDFSPWFKLVKPILKQGDWVFGNLETPLAGEDLKYSGYPRFNAPTELAGTLQDTGFQILSTANNHTLDRGFVGLTRTLHNLRDNGLVPVGTNESTTDAKRLVIEERNGIKLGFLAYTYSTNGIPIPKDHPYAVNMIDVPAMTEDIAKLRQAGADAIVVSVHDGIEYQRMPNDSQRSVAKQLIEAGADIILGSHPHVVQPYETIEVQDPLRPDGVRRGFVIYSLGNFISNQKDDWKDVGVILQLKLTKTTDSNGKSWTEWSDVQTTPTYVITRMIAKNKHYTIVPLSVALANRSSKTWTEAEYSKMNELLEGITHHLQSLAGDISAD</sequence>
<dbReference type="RefSeq" id="WP_185177866.1">
    <property type="nucleotide sequence ID" value="NZ_CBCSEP010000013.1"/>
</dbReference>
<feature type="signal peptide" evidence="3">
    <location>
        <begin position="1"/>
        <end position="29"/>
    </location>
</feature>
<dbReference type="InterPro" id="IPR029052">
    <property type="entry name" value="Metallo-depent_PP-like"/>
</dbReference>
<keyword evidence="6" id="KW-1185">Reference proteome</keyword>
<dbReference type="EMBL" id="JACJVN010000019">
    <property type="protein sequence ID" value="MBB6676575.1"/>
    <property type="molecule type" value="Genomic_DNA"/>
</dbReference>
<proteinExistence type="inferred from homology"/>
<evidence type="ECO:0000313" key="5">
    <source>
        <dbReference type="EMBL" id="MBB6676575.1"/>
    </source>
</evidence>
<dbReference type="PROSITE" id="PS51257">
    <property type="entry name" value="PROKAR_LIPOPROTEIN"/>
    <property type="match status" value="1"/>
</dbReference>
<dbReference type="Pfam" id="PF09587">
    <property type="entry name" value="PGA_cap"/>
    <property type="match status" value="1"/>
</dbReference>
<comment type="caution">
    <text evidence="5">The sequence shown here is derived from an EMBL/GenBank/DDBJ whole genome shotgun (WGS) entry which is preliminary data.</text>
</comment>
<evidence type="ECO:0000313" key="6">
    <source>
        <dbReference type="Proteomes" id="UP000574133"/>
    </source>
</evidence>
<feature type="chain" id="PRO_5039204268" evidence="3">
    <location>
        <begin position="30"/>
        <end position="459"/>
    </location>
</feature>
<gene>
    <name evidence="5" type="ORF">H4Q31_04450</name>
</gene>
<dbReference type="SUPFAM" id="SSF56300">
    <property type="entry name" value="Metallo-dependent phosphatases"/>
    <property type="match status" value="1"/>
</dbReference>
<evidence type="ECO:0000256" key="3">
    <source>
        <dbReference type="SAM" id="SignalP"/>
    </source>
</evidence>
<comment type="similarity">
    <text evidence="1">Belongs to the CapA family.</text>
</comment>
<evidence type="ECO:0000256" key="1">
    <source>
        <dbReference type="ARBA" id="ARBA00005662"/>
    </source>
</evidence>
<evidence type="ECO:0000256" key="2">
    <source>
        <dbReference type="SAM" id="MobiDB-lite"/>
    </source>
</evidence>
<organism evidence="5 6">
    <name type="scientific">Cohnella lubricantis</name>
    <dbReference type="NCBI Taxonomy" id="2163172"/>
    <lineage>
        <taxon>Bacteria</taxon>
        <taxon>Bacillati</taxon>
        <taxon>Bacillota</taxon>
        <taxon>Bacilli</taxon>
        <taxon>Bacillales</taxon>
        <taxon>Paenibacillaceae</taxon>
        <taxon>Cohnella</taxon>
    </lineage>
</organism>
<feature type="region of interest" description="Disordered" evidence="2">
    <location>
        <begin position="43"/>
        <end position="102"/>
    </location>
</feature>
<dbReference type="SMART" id="SM00854">
    <property type="entry name" value="PGA_cap"/>
    <property type="match status" value="1"/>
</dbReference>
<dbReference type="PANTHER" id="PTHR33393:SF12">
    <property type="entry name" value="CAPSULE BIOSYNTHESIS PROTEIN CAPA"/>
    <property type="match status" value="1"/>
</dbReference>
<dbReference type="Proteomes" id="UP000574133">
    <property type="component" value="Unassembled WGS sequence"/>
</dbReference>
<accession>A0A841T981</accession>
<dbReference type="InterPro" id="IPR019079">
    <property type="entry name" value="Capsule_synth_CapA"/>
</dbReference>
<feature type="compositionally biased region" description="Polar residues" evidence="2">
    <location>
        <begin position="72"/>
        <end position="97"/>
    </location>
</feature>
<dbReference type="InterPro" id="IPR052169">
    <property type="entry name" value="CW_Biosynth-Accessory"/>
</dbReference>